<evidence type="ECO:0000259" key="1">
    <source>
        <dbReference type="Pfam" id="PF14534"/>
    </source>
</evidence>
<dbReference type="Gene3D" id="3.10.450.50">
    <property type="match status" value="1"/>
</dbReference>
<dbReference type="Proteomes" id="UP001597213">
    <property type="component" value="Unassembled WGS sequence"/>
</dbReference>
<organism evidence="2 3">
    <name type="scientific">Paracoccus pacificus</name>
    <dbReference type="NCBI Taxonomy" id="1463598"/>
    <lineage>
        <taxon>Bacteria</taxon>
        <taxon>Pseudomonadati</taxon>
        <taxon>Pseudomonadota</taxon>
        <taxon>Alphaproteobacteria</taxon>
        <taxon>Rhodobacterales</taxon>
        <taxon>Paracoccaceae</taxon>
        <taxon>Paracoccus</taxon>
    </lineage>
</organism>
<dbReference type="InterPro" id="IPR027843">
    <property type="entry name" value="DUF4440"/>
</dbReference>
<name>A0ABW4R5U8_9RHOB</name>
<dbReference type="InterPro" id="IPR032710">
    <property type="entry name" value="NTF2-like_dom_sf"/>
</dbReference>
<feature type="domain" description="DUF4440" evidence="1">
    <location>
        <begin position="10"/>
        <end position="121"/>
    </location>
</feature>
<sequence length="166" mass="18753">MEHRDSESRIMALLERMREAWRKGDAQAYARCFTPQADYISFDGVRAHGRAEIDRTHGELFAFMPDSVLVTLNTDIRFIRDDIARVIVIGAVLLPWQSSAKKGRLSIGSAVAVRQDDGGWLFDAFQNTRVNPRPVPKGIVGNILKTMMRLMPARTASIHDTITKRE</sequence>
<dbReference type="SUPFAM" id="SSF54427">
    <property type="entry name" value="NTF2-like"/>
    <property type="match status" value="1"/>
</dbReference>
<protein>
    <submittedName>
        <fullName evidence="2">SgcJ/EcaC family oxidoreductase</fullName>
    </submittedName>
</protein>
<accession>A0ABW4R5U8</accession>
<evidence type="ECO:0000313" key="3">
    <source>
        <dbReference type="Proteomes" id="UP001597213"/>
    </source>
</evidence>
<dbReference type="EMBL" id="JBHUEN010000016">
    <property type="protein sequence ID" value="MFD1881333.1"/>
    <property type="molecule type" value="Genomic_DNA"/>
</dbReference>
<keyword evidence="3" id="KW-1185">Reference proteome</keyword>
<dbReference type="RefSeq" id="WP_379141094.1">
    <property type="nucleotide sequence ID" value="NZ_JBHUEN010000016.1"/>
</dbReference>
<proteinExistence type="predicted"/>
<dbReference type="Pfam" id="PF14534">
    <property type="entry name" value="DUF4440"/>
    <property type="match status" value="1"/>
</dbReference>
<dbReference type="NCBIfam" id="TIGR02246">
    <property type="entry name" value="SgcJ/EcaC family oxidoreductase"/>
    <property type="match status" value="1"/>
</dbReference>
<comment type="caution">
    <text evidence="2">The sequence shown here is derived from an EMBL/GenBank/DDBJ whole genome shotgun (WGS) entry which is preliminary data.</text>
</comment>
<evidence type="ECO:0000313" key="2">
    <source>
        <dbReference type="EMBL" id="MFD1881333.1"/>
    </source>
</evidence>
<gene>
    <name evidence="2" type="ORF">ACFSCT_06335</name>
</gene>
<dbReference type="InterPro" id="IPR011944">
    <property type="entry name" value="Steroid_delta5-4_isomerase"/>
</dbReference>
<reference evidence="3" key="1">
    <citation type="journal article" date="2019" name="Int. J. Syst. Evol. Microbiol.">
        <title>The Global Catalogue of Microorganisms (GCM) 10K type strain sequencing project: providing services to taxonomists for standard genome sequencing and annotation.</title>
        <authorList>
            <consortium name="The Broad Institute Genomics Platform"/>
            <consortium name="The Broad Institute Genome Sequencing Center for Infectious Disease"/>
            <person name="Wu L."/>
            <person name="Ma J."/>
        </authorList>
    </citation>
    <scope>NUCLEOTIDE SEQUENCE [LARGE SCALE GENOMIC DNA]</scope>
    <source>
        <strain evidence="3">CCUG 56029</strain>
    </source>
</reference>